<proteinExistence type="predicted"/>
<gene>
    <name evidence="2" type="ORF">OGATHE_003831</name>
</gene>
<reference evidence="2" key="1">
    <citation type="journal article" date="2021" name="Open Biol.">
        <title>Shared evolutionary footprints suggest mitochondrial oxidative damage underlies multiple complex I losses in fungi.</title>
        <authorList>
            <person name="Schikora-Tamarit M.A."/>
            <person name="Marcet-Houben M."/>
            <person name="Nosek J."/>
            <person name="Gabaldon T."/>
        </authorList>
    </citation>
    <scope>NUCLEOTIDE SEQUENCE</scope>
    <source>
        <strain evidence="2">NCAIM Y.01608</strain>
    </source>
</reference>
<name>A0A9P8T4M2_9ASCO</name>
<comment type="caution">
    <text evidence="2">The sequence shown here is derived from an EMBL/GenBank/DDBJ whole genome shotgun (WGS) entry which is preliminary data.</text>
</comment>
<evidence type="ECO:0000313" key="3">
    <source>
        <dbReference type="Proteomes" id="UP000788993"/>
    </source>
</evidence>
<dbReference type="EMBL" id="JAEUBD010001178">
    <property type="protein sequence ID" value="KAH3665016.1"/>
    <property type="molecule type" value="Genomic_DNA"/>
</dbReference>
<organism evidence="2 3">
    <name type="scientific">Ogataea polymorpha</name>
    <dbReference type="NCBI Taxonomy" id="460523"/>
    <lineage>
        <taxon>Eukaryota</taxon>
        <taxon>Fungi</taxon>
        <taxon>Dikarya</taxon>
        <taxon>Ascomycota</taxon>
        <taxon>Saccharomycotina</taxon>
        <taxon>Pichiomycetes</taxon>
        <taxon>Pichiales</taxon>
        <taxon>Pichiaceae</taxon>
        <taxon>Ogataea</taxon>
    </lineage>
</organism>
<dbReference type="Proteomes" id="UP000788993">
    <property type="component" value="Unassembled WGS sequence"/>
</dbReference>
<accession>A0A9P8T4M2</accession>
<evidence type="ECO:0000256" key="1">
    <source>
        <dbReference type="SAM" id="MobiDB-lite"/>
    </source>
</evidence>
<evidence type="ECO:0000313" key="2">
    <source>
        <dbReference type="EMBL" id="KAH3665016.1"/>
    </source>
</evidence>
<protein>
    <submittedName>
        <fullName evidence="2">Uncharacterized protein</fullName>
    </submittedName>
</protein>
<sequence>MQIIRLITTVSEIGLRKLSKSKKIKDFASDHTPFDLEGVVFGATCRSAGSLTFTDPAASSSKRDISKIPFDQPVEATIELADQLNHRVNAIERHATVNVRNNPISLQTLQIGDRQVRDVGEHPHADKASIPPFGASGDQTHQETHQTTSQHVEYSQKRYRSYLGNVRVVDIGNDFVKQQRRQGHHNGYTADISSGIHR</sequence>
<feature type="region of interest" description="Disordered" evidence="1">
    <location>
        <begin position="177"/>
        <end position="198"/>
    </location>
</feature>
<keyword evidence="3" id="KW-1185">Reference proteome</keyword>
<dbReference type="AlphaFoldDB" id="A0A9P8T4M2"/>
<reference evidence="2" key="2">
    <citation type="submission" date="2021-01" db="EMBL/GenBank/DDBJ databases">
        <authorList>
            <person name="Schikora-Tamarit M.A."/>
        </authorList>
    </citation>
    <scope>NUCLEOTIDE SEQUENCE</scope>
    <source>
        <strain evidence="2">NCAIM Y.01608</strain>
    </source>
</reference>
<feature type="region of interest" description="Disordered" evidence="1">
    <location>
        <begin position="120"/>
        <end position="154"/>
    </location>
</feature>